<dbReference type="EMBL" id="OU015584">
    <property type="protein sequence ID" value="CAG5077384.1"/>
    <property type="molecule type" value="Genomic_DNA"/>
</dbReference>
<dbReference type="Gene3D" id="2.60.120.260">
    <property type="entry name" value="Galactose-binding domain-like"/>
    <property type="match status" value="1"/>
</dbReference>
<evidence type="ECO:0000256" key="1">
    <source>
        <dbReference type="ARBA" id="ARBA00022729"/>
    </source>
</evidence>
<gene>
    <name evidence="3" type="ORF">CRYO30217_00367</name>
</gene>
<keyword evidence="4" id="KW-1185">Reference proteome</keyword>
<evidence type="ECO:0000313" key="3">
    <source>
        <dbReference type="EMBL" id="CAG5077384.1"/>
    </source>
</evidence>
<dbReference type="InterPro" id="IPR036278">
    <property type="entry name" value="Sialidase_sf"/>
</dbReference>
<dbReference type="KEGG" id="ptan:CRYO30217_00367"/>
<proteinExistence type="predicted"/>
<dbReference type="RefSeq" id="WP_258540604.1">
    <property type="nucleotide sequence ID" value="NZ_OU015584.1"/>
</dbReference>
<sequence length="604" mass="65641">MKTTSFKYQLLACIFLLKIHALGQVYDVLITESFDNTSGLSTDTGFGNEDKSCTTSDMFDVSATHTDPTDVTNAINYENGSVFCGSDINGISGVPTPSYLEIFNYTATDNDPISFVGKFAFAVSCGGGQDYNASDNLDIQYSTNGGSSWTTGLTLTGVGVGSSFSNADGDYFQCSDGTANVKGDMLDKEFFIGSGLMGQTIKIRINISGFTSSGEAFFLDEFRLVKTRLSLICEDFNNTSSLLSSSGNVFQTPAESALCANNSLYDVTANMASPSNATNCIDAEDGSFFVLTKRGGLPGVVDGEELEVLSYTVTNNYHISFRGNFASFADDQNSDNNIIVSYSTDNGANYTDALIFTGVDGPSVFHTPSDGTPRIGNYFLTKGFPIGSGLSGKTIKIKITFNKYDNGGDGIALDKFCLEQSINPISLPIELSSFDAIRENEIVRIHWNTVSEINNDFFEIQRSNDGLNWQTIEKVSGNGNSSRKIQYSTVDLHPADGKNYYRLKQVDFNGEYSYSGVDIVDFNTSTFYISPNNISQGEPIMVHTTPSAEKLTIFTINGTVLLQKDLSSSYSQQVSLNNTLAKGVYIMQLSSKYGKSLFQRFVIQ</sequence>
<protein>
    <recommendedName>
        <fullName evidence="5">T9SS C-terminal target domain-containing protein</fullName>
    </recommendedName>
</protein>
<evidence type="ECO:0000256" key="2">
    <source>
        <dbReference type="SAM" id="SignalP"/>
    </source>
</evidence>
<dbReference type="SUPFAM" id="SSF50939">
    <property type="entry name" value="Sialidases"/>
    <property type="match status" value="1"/>
</dbReference>
<evidence type="ECO:0008006" key="5">
    <source>
        <dbReference type="Google" id="ProtNLM"/>
    </source>
</evidence>
<dbReference type="InterPro" id="IPR026444">
    <property type="entry name" value="Secre_tail"/>
</dbReference>
<feature type="signal peptide" evidence="2">
    <location>
        <begin position="1"/>
        <end position="23"/>
    </location>
</feature>
<accession>A0A916JJS6</accession>
<keyword evidence="1 2" id="KW-0732">Signal</keyword>
<dbReference type="AlphaFoldDB" id="A0A916JJS6"/>
<feature type="chain" id="PRO_5037525299" description="T9SS C-terminal target domain-containing protein" evidence="2">
    <location>
        <begin position="24"/>
        <end position="604"/>
    </location>
</feature>
<organism evidence="3 4">
    <name type="scientific">Parvicella tangerina</name>
    <dbReference type="NCBI Taxonomy" id="2829795"/>
    <lineage>
        <taxon>Bacteria</taxon>
        <taxon>Pseudomonadati</taxon>
        <taxon>Bacteroidota</taxon>
        <taxon>Flavobacteriia</taxon>
        <taxon>Flavobacteriales</taxon>
        <taxon>Parvicellaceae</taxon>
        <taxon>Parvicella</taxon>
    </lineage>
</organism>
<name>A0A916JJS6_9FLAO</name>
<evidence type="ECO:0000313" key="4">
    <source>
        <dbReference type="Proteomes" id="UP000683507"/>
    </source>
</evidence>
<reference evidence="3" key="1">
    <citation type="submission" date="2021-04" db="EMBL/GenBank/DDBJ databases">
        <authorList>
            <person name="Rodrigo-Torres L."/>
            <person name="Arahal R. D."/>
            <person name="Lucena T."/>
        </authorList>
    </citation>
    <scope>NUCLEOTIDE SEQUENCE</scope>
    <source>
        <strain evidence="3">AS29M-1</strain>
    </source>
</reference>
<dbReference type="Proteomes" id="UP000683507">
    <property type="component" value="Chromosome"/>
</dbReference>
<dbReference type="NCBIfam" id="TIGR04183">
    <property type="entry name" value="Por_Secre_tail"/>
    <property type="match status" value="1"/>
</dbReference>